<dbReference type="Pfam" id="PF13456">
    <property type="entry name" value="RVT_3"/>
    <property type="match status" value="1"/>
</dbReference>
<dbReference type="PANTHER" id="PTHR47723:SF19">
    <property type="entry name" value="POLYNUCLEOTIDYL TRANSFERASE, RIBONUCLEASE H-LIKE SUPERFAMILY PROTEIN"/>
    <property type="match status" value="1"/>
</dbReference>
<organism evidence="3 4">
    <name type="scientific">Cannabis sativa</name>
    <name type="common">Hemp</name>
    <name type="synonym">Marijuana</name>
    <dbReference type="NCBI Taxonomy" id="3483"/>
    <lineage>
        <taxon>Eukaryota</taxon>
        <taxon>Viridiplantae</taxon>
        <taxon>Streptophyta</taxon>
        <taxon>Embryophyta</taxon>
        <taxon>Tracheophyta</taxon>
        <taxon>Spermatophyta</taxon>
        <taxon>Magnoliopsida</taxon>
        <taxon>eudicotyledons</taxon>
        <taxon>Gunneridae</taxon>
        <taxon>Pentapetalae</taxon>
        <taxon>rosids</taxon>
        <taxon>fabids</taxon>
        <taxon>Rosales</taxon>
        <taxon>Cannabaceae</taxon>
        <taxon>Cannabis</taxon>
    </lineage>
</organism>
<evidence type="ECO:0000256" key="1">
    <source>
        <dbReference type="SAM" id="MobiDB-lite"/>
    </source>
</evidence>
<dbReference type="InterPro" id="IPR036397">
    <property type="entry name" value="RNaseH_sf"/>
</dbReference>
<feature type="domain" description="RNase H type-1" evidence="2">
    <location>
        <begin position="124"/>
        <end position="241"/>
    </location>
</feature>
<dbReference type="EMBL" id="JAATIQ010000078">
    <property type="protein sequence ID" value="KAF4387381.1"/>
    <property type="molecule type" value="Genomic_DNA"/>
</dbReference>
<dbReference type="InterPro" id="IPR053151">
    <property type="entry name" value="RNase_H-like"/>
</dbReference>
<dbReference type="PANTHER" id="PTHR47723">
    <property type="entry name" value="OS05G0353850 PROTEIN"/>
    <property type="match status" value="1"/>
</dbReference>
<keyword evidence="4" id="KW-1185">Reference proteome</keyword>
<dbReference type="Gene3D" id="3.30.420.10">
    <property type="entry name" value="Ribonuclease H-like superfamily/Ribonuclease H"/>
    <property type="match status" value="1"/>
</dbReference>
<gene>
    <name evidence="3" type="ORF">G4B88_026460</name>
</gene>
<dbReference type="InterPro" id="IPR002156">
    <property type="entry name" value="RNaseH_domain"/>
</dbReference>
<sequence>MSWNEERVRQWFNERDSRNILNIGLATCSKPTGLLEVVRTNPIGIGRFYGILLSMGGALCIFKVIWEARNEVVHGTRLRPIMEVINSVNRLYNDHLSRWKSNANKRVNKRITEVGWWNCCTDVSIQPNQSFGAAVFRDHMDRIVAIYSERFSTTNPTLAEATILASAAEFARVNLKGKVVFYCDNKVVVANCSNICNTNQNIDIKGVADRFKSTVRLLDDFKLRKIDRNCNFMAHNSAKWAASVSALGVLDLGTMDANIFSNVPLINFPSMAMYANLKYSNPPENQPENRCTMCEKLSMNFESPEALQTHRKSNHKQDKRGKNCGKDCNL</sequence>
<accession>A0A7J6GX84</accession>
<dbReference type="AlphaFoldDB" id="A0A7J6GX84"/>
<dbReference type="GO" id="GO:0003676">
    <property type="term" value="F:nucleic acid binding"/>
    <property type="evidence" value="ECO:0007669"/>
    <property type="project" value="InterPro"/>
</dbReference>
<evidence type="ECO:0000313" key="3">
    <source>
        <dbReference type="EMBL" id="KAF4387381.1"/>
    </source>
</evidence>
<protein>
    <recommendedName>
        <fullName evidence="2">RNase H type-1 domain-containing protein</fullName>
    </recommendedName>
</protein>
<comment type="caution">
    <text evidence="3">The sequence shown here is derived from an EMBL/GenBank/DDBJ whole genome shotgun (WGS) entry which is preliminary data.</text>
</comment>
<evidence type="ECO:0000313" key="4">
    <source>
        <dbReference type="Proteomes" id="UP000583929"/>
    </source>
</evidence>
<feature type="region of interest" description="Disordered" evidence="1">
    <location>
        <begin position="305"/>
        <end position="330"/>
    </location>
</feature>
<dbReference type="Proteomes" id="UP000583929">
    <property type="component" value="Unassembled WGS sequence"/>
</dbReference>
<reference evidence="3 4" key="1">
    <citation type="journal article" date="2020" name="bioRxiv">
        <title>Sequence and annotation of 42 cannabis genomes reveals extensive copy number variation in cannabinoid synthesis and pathogen resistance genes.</title>
        <authorList>
            <person name="Mckernan K.J."/>
            <person name="Helbert Y."/>
            <person name="Kane L.T."/>
            <person name="Ebling H."/>
            <person name="Zhang L."/>
            <person name="Liu B."/>
            <person name="Eaton Z."/>
            <person name="Mclaughlin S."/>
            <person name="Kingan S."/>
            <person name="Baybayan P."/>
            <person name="Concepcion G."/>
            <person name="Jordan M."/>
            <person name="Riva A."/>
            <person name="Barbazuk W."/>
            <person name="Harkins T."/>
        </authorList>
    </citation>
    <scope>NUCLEOTIDE SEQUENCE [LARGE SCALE GENOMIC DNA]</scope>
    <source>
        <strain evidence="4">cv. Jamaican Lion 4</strain>
        <tissue evidence="3">Leaf</tissue>
    </source>
</reference>
<evidence type="ECO:0000259" key="2">
    <source>
        <dbReference type="Pfam" id="PF13456"/>
    </source>
</evidence>
<dbReference type="GO" id="GO:0004523">
    <property type="term" value="F:RNA-DNA hybrid ribonuclease activity"/>
    <property type="evidence" value="ECO:0007669"/>
    <property type="project" value="InterPro"/>
</dbReference>
<name>A0A7J6GX84_CANSA</name>
<proteinExistence type="predicted"/>
<feature type="compositionally biased region" description="Basic residues" evidence="1">
    <location>
        <begin position="309"/>
        <end position="319"/>
    </location>
</feature>
<feature type="compositionally biased region" description="Basic and acidic residues" evidence="1">
    <location>
        <begin position="320"/>
        <end position="330"/>
    </location>
</feature>